<evidence type="ECO:0000256" key="2">
    <source>
        <dbReference type="ARBA" id="ARBA00023125"/>
    </source>
</evidence>
<proteinExistence type="predicted"/>
<keyword evidence="2" id="KW-0238">DNA-binding</keyword>
<evidence type="ECO:0000259" key="4">
    <source>
        <dbReference type="PROSITE" id="PS01124"/>
    </source>
</evidence>
<evidence type="ECO:0000256" key="1">
    <source>
        <dbReference type="ARBA" id="ARBA00023015"/>
    </source>
</evidence>
<dbReference type="PROSITE" id="PS01124">
    <property type="entry name" value="HTH_ARAC_FAMILY_2"/>
    <property type="match status" value="1"/>
</dbReference>
<accession>A0A9X2CQE8</accession>
<dbReference type="GO" id="GO:0003700">
    <property type="term" value="F:DNA-binding transcription factor activity"/>
    <property type="evidence" value="ECO:0007669"/>
    <property type="project" value="InterPro"/>
</dbReference>
<reference evidence="5" key="1">
    <citation type="submission" date="2022-01" db="EMBL/GenBank/DDBJ databases">
        <title>Genome sequencing of Zunongwangia sp. M21534 genome.</title>
        <authorList>
            <person name="Chen Y."/>
            <person name="Dong C."/>
            <person name="Shao Z."/>
        </authorList>
    </citation>
    <scope>NUCLEOTIDE SEQUENCE</scope>
    <source>
        <strain evidence="5">MCCC M21534</strain>
    </source>
</reference>
<dbReference type="GO" id="GO:0043565">
    <property type="term" value="F:sequence-specific DNA binding"/>
    <property type="evidence" value="ECO:0007669"/>
    <property type="project" value="InterPro"/>
</dbReference>
<gene>
    <name evidence="5" type="ORF">L1967_13780</name>
</gene>
<dbReference type="InterPro" id="IPR018060">
    <property type="entry name" value="HTH_AraC"/>
</dbReference>
<protein>
    <submittedName>
        <fullName evidence="5">AraC family transcriptional regulator</fullName>
    </submittedName>
</protein>
<evidence type="ECO:0000256" key="3">
    <source>
        <dbReference type="ARBA" id="ARBA00023163"/>
    </source>
</evidence>
<dbReference type="PRINTS" id="PR00032">
    <property type="entry name" value="HTHARAC"/>
</dbReference>
<dbReference type="PANTHER" id="PTHR43280:SF32">
    <property type="entry name" value="TRANSCRIPTIONAL REGULATORY PROTEIN"/>
    <property type="match status" value="1"/>
</dbReference>
<keyword evidence="6" id="KW-1185">Reference proteome</keyword>
<evidence type="ECO:0000313" key="5">
    <source>
        <dbReference type="EMBL" id="MCL6219362.1"/>
    </source>
</evidence>
<dbReference type="SUPFAM" id="SSF46689">
    <property type="entry name" value="Homeodomain-like"/>
    <property type="match status" value="1"/>
</dbReference>
<dbReference type="Gene3D" id="1.10.10.60">
    <property type="entry name" value="Homeodomain-like"/>
    <property type="match status" value="1"/>
</dbReference>
<feature type="domain" description="HTH araC/xylS-type" evidence="4">
    <location>
        <begin position="198"/>
        <end position="303"/>
    </location>
</feature>
<evidence type="ECO:0000313" key="6">
    <source>
        <dbReference type="Proteomes" id="UP001139521"/>
    </source>
</evidence>
<dbReference type="AlphaFoldDB" id="A0A9X2CQE8"/>
<dbReference type="Pfam" id="PF12833">
    <property type="entry name" value="HTH_18"/>
    <property type="match status" value="1"/>
</dbReference>
<dbReference type="InterPro" id="IPR020449">
    <property type="entry name" value="Tscrpt_reg_AraC-type_HTH"/>
</dbReference>
<dbReference type="RefSeq" id="WP_249602085.1">
    <property type="nucleotide sequence ID" value="NZ_JAKHSK010000020.1"/>
</dbReference>
<dbReference type="EMBL" id="JAKHSK010000020">
    <property type="protein sequence ID" value="MCL6219362.1"/>
    <property type="molecule type" value="Genomic_DNA"/>
</dbReference>
<organism evidence="5 6">
    <name type="scientific">Zunongwangia pacifica</name>
    <dbReference type="NCBI Taxonomy" id="2911062"/>
    <lineage>
        <taxon>Bacteria</taxon>
        <taxon>Pseudomonadati</taxon>
        <taxon>Bacteroidota</taxon>
        <taxon>Flavobacteriia</taxon>
        <taxon>Flavobacteriales</taxon>
        <taxon>Flavobacteriaceae</taxon>
        <taxon>Zunongwangia</taxon>
    </lineage>
</organism>
<comment type="caution">
    <text evidence="5">The sequence shown here is derived from an EMBL/GenBank/DDBJ whole genome shotgun (WGS) entry which is preliminary data.</text>
</comment>
<keyword evidence="1" id="KW-0805">Transcription regulation</keyword>
<dbReference type="InterPro" id="IPR009057">
    <property type="entry name" value="Homeodomain-like_sf"/>
</dbReference>
<dbReference type="Proteomes" id="UP001139521">
    <property type="component" value="Unassembled WGS sequence"/>
</dbReference>
<dbReference type="PANTHER" id="PTHR43280">
    <property type="entry name" value="ARAC-FAMILY TRANSCRIPTIONAL REGULATOR"/>
    <property type="match status" value="1"/>
</dbReference>
<keyword evidence="3" id="KW-0804">Transcription</keyword>
<sequence>MKKDKSLPYHYNSLFELHRLLGLPNPQQPLVSLINNEHNKLVAGKIQSLRTSAFYKISFKSNLNGKLKYGQHYYDFEDGGMFFVAPNQVTENGDSNGDFSGYTLIVHPDFLLTYPLAKKIKQFGFFSYTTNEALHLSTEEKEIIIPIFQNIEKELQNRIDDFSQDVIISQIETLLNYSNRFYKRQFITRKVVNNDVLEKFEAFLERDFQEKQLLLHGMPTVQLMAERLNLSSGYLSDMLRAVTGQSAQHHIHHKLIEIAKEKLSSTNSTVSEIAYELGFEHPQSFSRLFKQKTHQSPVEYRQSYNL</sequence>
<name>A0A9X2CQE8_9FLAO</name>
<dbReference type="SMART" id="SM00342">
    <property type="entry name" value="HTH_ARAC"/>
    <property type="match status" value="1"/>
</dbReference>